<dbReference type="PRINTS" id="PR00455">
    <property type="entry name" value="HTHTETR"/>
</dbReference>
<evidence type="ECO:0000313" key="6">
    <source>
        <dbReference type="EMBL" id="GAA3644622.1"/>
    </source>
</evidence>
<dbReference type="Proteomes" id="UP001500902">
    <property type="component" value="Unassembled WGS sequence"/>
</dbReference>
<reference evidence="7" key="1">
    <citation type="journal article" date="2019" name="Int. J. Syst. Evol. Microbiol.">
        <title>The Global Catalogue of Microorganisms (GCM) 10K type strain sequencing project: providing services to taxonomists for standard genome sequencing and annotation.</title>
        <authorList>
            <consortium name="The Broad Institute Genomics Platform"/>
            <consortium name="The Broad Institute Genome Sequencing Center for Infectious Disease"/>
            <person name="Wu L."/>
            <person name="Ma J."/>
        </authorList>
    </citation>
    <scope>NUCLEOTIDE SEQUENCE [LARGE SCALE GENOMIC DNA]</scope>
    <source>
        <strain evidence="7">JCM 16904</strain>
    </source>
</reference>
<gene>
    <name evidence="6" type="ORF">GCM10022224_004000</name>
</gene>
<evidence type="ECO:0000256" key="1">
    <source>
        <dbReference type="ARBA" id="ARBA00023015"/>
    </source>
</evidence>
<dbReference type="Gene3D" id="1.10.357.10">
    <property type="entry name" value="Tetracycline Repressor, domain 2"/>
    <property type="match status" value="1"/>
</dbReference>
<sequence>MREGLRERKKRETRERISDIATGLFMAKGFDNVTVAEVAQAADVSVNTVFNYFSTKEDLFADRQEVAVDLPVRVLRERRPGESVVRAFRRDYLDAIDTRDWRHGLNAGSDVFARIVNDSPALVARMREVGVGRERALARALADEFDADADDLAPKMAAAYLLGTTRILTEHAVAMLLAGEPWERVAPLLRTQAEQAFDLLEAGLRAWGGPTATLVVALRGGADDADREPERDEEEHED</sequence>
<keyword evidence="2 4" id="KW-0238">DNA-binding</keyword>
<dbReference type="PANTHER" id="PTHR30055:SF234">
    <property type="entry name" value="HTH-TYPE TRANSCRIPTIONAL REGULATOR BETI"/>
    <property type="match status" value="1"/>
</dbReference>
<dbReference type="Gene3D" id="1.10.10.60">
    <property type="entry name" value="Homeodomain-like"/>
    <property type="match status" value="1"/>
</dbReference>
<name>A0ABP7B0P6_9ACTN</name>
<dbReference type="EMBL" id="BAAAZP010000005">
    <property type="protein sequence ID" value="GAA3644622.1"/>
    <property type="molecule type" value="Genomic_DNA"/>
</dbReference>
<keyword evidence="1" id="KW-0805">Transcription regulation</keyword>
<protein>
    <recommendedName>
        <fullName evidence="5">HTH tetR-type domain-containing protein</fullName>
    </recommendedName>
</protein>
<feature type="DNA-binding region" description="H-T-H motif" evidence="4">
    <location>
        <begin position="34"/>
        <end position="53"/>
    </location>
</feature>
<dbReference type="InterPro" id="IPR001647">
    <property type="entry name" value="HTH_TetR"/>
</dbReference>
<dbReference type="PROSITE" id="PS50977">
    <property type="entry name" value="HTH_TETR_2"/>
    <property type="match status" value="1"/>
</dbReference>
<organism evidence="6 7">
    <name type="scientific">Nonomuraea antimicrobica</name>
    <dbReference type="NCBI Taxonomy" id="561173"/>
    <lineage>
        <taxon>Bacteria</taxon>
        <taxon>Bacillati</taxon>
        <taxon>Actinomycetota</taxon>
        <taxon>Actinomycetes</taxon>
        <taxon>Streptosporangiales</taxon>
        <taxon>Streptosporangiaceae</taxon>
        <taxon>Nonomuraea</taxon>
    </lineage>
</organism>
<evidence type="ECO:0000259" key="5">
    <source>
        <dbReference type="PROSITE" id="PS50977"/>
    </source>
</evidence>
<evidence type="ECO:0000313" key="7">
    <source>
        <dbReference type="Proteomes" id="UP001500902"/>
    </source>
</evidence>
<comment type="caution">
    <text evidence="6">The sequence shown here is derived from an EMBL/GenBank/DDBJ whole genome shotgun (WGS) entry which is preliminary data.</text>
</comment>
<keyword evidence="3" id="KW-0804">Transcription</keyword>
<evidence type="ECO:0000256" key="4">
    <source>
        <dbReference type="PROSITE-ProRule" id="PRU00335"/>
    </source>
</evidence>
<feature type="domain" description="HTH tetR-type" evidence="5">
    <location>
        <begin position="11"/>
        <end position="71"/>
    </location>
</feature>
<dbReference type="SUPFAM" id="SSF46689">
    <property type="entry name" value="Homeodomain-like"/>
    <property type="match status" value="1"/>
</dbReference>
<proteinExistence type="predicted"/>
<dbReference type="InterPro" id="IPR050109">
    <property type="entry name" value="HTH-type_TetR-like_transc_reg"/>
</dbReference>
<dbReference type="InterPro" id="IPR009057">
    <property type="entry name" value="Homeodomain-like_sf"/>
</dbReference>
<accession>A0ABP7B0P6</accession>
<evidence type="ECO:0000256" key="2">
    <source>
        <dbReference type="ARBA" id="ARBA00023125"/>
    </source>
</evidence>
<keyword evidence="7" id="KW-1185">Reference proteome</keyword>
<evidence type="ECO:0000256" key="3">
    <source>
        <dbReference type="ARBA" id="ARBA00023163"/>
    </source>
</evidence>
<dbReference type="RefSeq" id="WP_344872289.1">
    <property type="nucleotide sequence ID" value="NZ_BAAAZP010000005.1"/>
</dbReference>
<dbReference type="Pfam" id="PF00440">
    <property type="entry name" value="TetR_N"/>
    <property type="match status" value="1"/>
</dbReference>
<dbReference type="PANTHER" id="PTHR30055">
    <property type="entry name" value="HTH-TYPE TRANSCRIPTIONAL REGULATOR RUTR"/>
    <property type="match status" value="1"/>
</dbReference>